<reference evidence="1" key="1">
    <citation type="journal article" date="2021" name="Proc. Natl. Acad. Sci. U.S.A.">
        <title>A Catalog of Tens of Thousands of Viruses from Human Metagenomes Reveals Hidden Associations with Chronic Diseases.</title>
        <authorList>
            <person name="Tisza M.J."/>
            <person name="Buck C.B."/>
        </authorList>
    </citation>
    <scope>NUCLEOTIDE SEQUENCE</scope>
    <source>
        <strain evidence="1">CtLl75</strain>
    </source>
</reference>
<proteinExistence type="predicted"/>
<protein>
    <submittedName>
        <fullName evidence="1">Uncharacterized protein</fullName>
    </submittedName>
</protein>
<sequence>MVIIILNIGVSCIVPYSSCSSIVRKLECCNHSTSVPRCKKSHRVSPITRTLHSSLSLNIKISGN</sequence>
<organism evidence="1">
    <name type="scientific">virus sp. ctLl75</name>
    <dbReference type="NCBI Taxonomy" id="2828249"/>
    <lineage>
        <taxon>Viruses</taxon>
    </lineage>
</organism>
<name>A0A8S5RBM6_9VIRU</name>
<evidence type="ECO:0000313" key="1">
    <source>
        <dbReference type="EMBL" id="DAE28372.1"/>
    </source>
</evidence>
<dbReference type="EMBL" id="BK059085">
    <property type="protein sequence ID" value="DAE28372.1"/>
    <property type="molecule type" value="Genomic_DNA"/>
</dbReference>
<accession>A0A8S5RBM6</accession>